<evidence type="ECO:0008006" key="4">
    <source>
        <dbReference type="Google" id="ProtNLM"/>
    </source>
</evidence>
<keyword evidence="3" id="KW-1185">Reference proteome</keyword>
<protein>
    <recommendedName>
        <fullName evidence="4">LITAF domain-containing protein</fullName>
    </recommendedName>
</protein>
<sequence>MNFITPPKNQTELSRRYSNASTNSQRSNQSNIFPDARCGTHTSKISETRYQHTPSIADMQISENNSFDSHHSLGFSLKSIFPDSVNYDIRSSKKHQRGLSQPPTVLNPALLLLDKYSKNGLGLNKSFSSIHKMFYGKENYKKQKQVSVLTNEASFKEIKNTSHCRHASDADSVLYMEPDSKEIETENLPITVSTYNPFTTEENKEKTMRILGTKPCTAYCENCQMDVHTNIEFDSKKDIPRPFLTFFSSIFACCATEPSWLGKRVHRCYKCSEVVGFCN</sequence>
<feature type="compositionally biased region" description="Polar residues" evidence="1">
    <location>
        <begin position="7"/>
        <end position="32"/>
    </location>
</feature>
<gene>
    <name evidence="2" type="ORF">BSTOLATCC_MIC11738</name>
</gene>
<proteinExistence type="predicted"/>
<feature type="region of interest" description="Disordered" evidence="1">
    <location>
        <begin position="1"/>
        <end position="38"/>
    </location>
</feature>
<dbReference type="EMBL" id="CAJZBQ010000012">
    <property type="protein sequence ID" value="CAG9314743.1"/>
    <property type="molecule type" value="Genomic_DNA"/>
</dbReference>
<dbReference type="AlphaFoldDB" id="A0AAU9IMN4"/>
<evidence type="ECO:0000256" key="1">
    <source>
        <dbReference type="SAM" id="MobiDB-lite"/>
    </source>
</evidence>
<reference evidence="2" key="1">
    <citation type="submission" date="2021-09" db="EMBL/GenBank/DDBJ databases">
        <authorList>
            <consortium name="AG Swart"/>
            <person name="Singh M."/>
            <person name="Singh A."/>
            <person name="Seah K."/>
            <person name="Emmerich C."/>
        </authorList>
    </citation>
    <scope>NUCLEOTIDE SEQUENCE</scope>
    <source>
        <strain evidence="2">ATCC30299</strain>
    </source>
</reference>
<evidence type="ECO:0000313" key="3">
    <source>
        <dbReference type="Proteomes" id="UP001162131"/>
    </source>
</evidence>
<organism evidence="2 3">
    <name type="scientific">Blepharisma stoltei</name>
    <dbReference type="NCBI Taxonomy" id="1481888"/>
    <lineage>
        <taxon>Eukaryota</taxon>
        <taxon>Sar</taxon>
        <taxon>Alveolata</taxon>
        <taxon>Ciliophora</taxon>
        <taxon>Postciliodesmatophora</taxon>
        <taxon>Heterotrichea</taxon>
        <taxon>Heterotrichida</taxon>
        <taxon>Blepharismidae</taxon>
        <taxon>Blepharisma</taxon>
    </lineage>
</organism>
<name>A0AAU9IMN4_9CILI</name>
<accession>A0AAU9IMN4</accession>
<dbReference type="Proteomes" id="UP001162131">
    <property type="component" value="Unassembled WGS sequence"/>
</dbReference>
<evidence type="ECO:0000313" key="2">
    <source>
        <dbReference type="EMBL" id="CAG9314743.1"/>
    </source>
</evidence>
<comment type="caution">
    <text evidence="2">The sequence shown here is derived from an EMBL/GenBank/DDBJ whole genome shotgun (WGS) entry which is preliminary data.</text>
</comment>